<evidence type="ECO:0000313" key="1">
    <source>
        <dbReference type="EMBL" id="OAC98651.1"/>
    </source>
</evidence>
<dbReference type="EMBL" id="AMYB01000009">
    <property type="protein sequence ID" value="OAC98651.1"/>
    <property type="molecule type" value="Genomic_DNA"/>
</dbReference>
<accession>A0A168HDA1</accession>
<sequence length="81" mass="9467">MSEMYLCTFREFDYFIKDARDGEGYVGQDDATLKRLVEGFWWPGCYEKIKARVKEGCKTYIINSNVDPKLPYLSVLVQQKA</sequence>
<keyword evidence="2" id="KW-1185">Reference proteome</keyword>
<protein>
    <submittedName>
        <fullName evidence="1">Uncharacterized protein</fullName>
    </submittedName>
</protein>
<comment type="caution">
    <text evidence="1">The sequence shown here is derived from an EMBL/GenBank/DDBJ whole genome shotgun (WGS) entry which is preliminary data.</text>
</comment>
<proteinExistence type="predicted"/>
<organism evidence="1 2">
    <name type="scientific">Mucor lusitanicus CBS 277.49</name>
    <dbReference type="NCBI Taxonomy" id="747725"/>
    <lineage>
        <taxon>Eukaryota</taxon>
        <taxon>Fungi</taxon>
        <taxon>Fungi incertae sedis</taxon>
        <taxon>Mucoromycota</taxon>
        <taxon>Mucoromycotina</taxon>
        <taxon>Mucoromycetes</taxon>
        <taxon>Mucorales</taxon>
        <taxon>Mucorineae</taxon>
        <taxon>Mucoraceae</taxon>
        <taxon>Mucor</taxon>
    </lineage>
</organism>
<gene>
    <name evidence="1" type="ORF">MUCCIDRAFT_114894</name>
</gene>
<evidence type="ECO:0000313" key="2">
    <source>
        <dbReference type="Proteomes" id="UP000077051"/>
    </source>
</evidence>
<dbReference type="AlphaFoldDB" id="A0A168HDA1"/>
<dbReference type="Proteomes" id="UP000077051">
    <property type="component" value="Unassembled WGS sequence"/>
</dbReference>
<reference evidence="1 2" key="1">
    <citation type="submission" date="2015-06" db="EMBL/GenBank/DDBJ databases">
        <title>Expansion of signal transduction pathways in fungi by whole-genome duplication.</title>
        <authorList>
            <consortium name="DOE Joint Genome Institute"/>
            <person name="Corrochano L.M."/>
            <person name="Kuo A."/>
            <person name="Marcet-Houben M."/>
            <person name="Polaino S."/>
            <person name="Salamov A."/>
            <person name="Villalobos J.M."/>
            <person name="Alvarez M.I."/>
            <person name="Avalos J."/>
            <person name="Benito E.P."/>
            <person name="Benoit I."/>
            <person name="Burger G."/>
            <person name="Camino L.P."/>
            <person name="Canovas D."/>
            <person name="Cerda-Olmedo E."/>
            <person name="Cheng J.-F."/>
            <person name="Dominguez A."/>
            <person name="Elias M."/>
            <person name="Eslava A.P."/>
            <person name="Glaser F."/>
            <person name="Grimwood J."/>
            <person name="Gutierrez G."/>
            <person name="Heitman J."/>
            <person name="Henrissat B."/>
            <person name="Iturriaga E.A."/>
            <person name="Lang B.F."/>
            <person name="Lavin J.L."/>
            <person name="Lee S."/>
            <person name="Li W."/>
            <person name="Lindquist E."/>
            <person name="Lopez-Garcia S."/>
            <person name="Luque E.M."/>
            <person name="Marcos A.T."/>
            <person name="Martin J."/>
            <person name="Mccluskey K."/>
            <person name="Medina H.R."/>
            <person name="Miralles-Duran A."/>
            <person name="Miyazaki A."/>
            <person name="Munoz-Torres E."/>
            <person name="Oguiza J.A."/>
            <person name="Ohm R."/>
            <person name="Olmedo M."/>
            <person name="Orejas M."/>
            <person name="Ortiz-Castellanos L."/>
            <person name="Pisabarro A.G."/>
            <person name="Rodriguez-Romero J."/>
            <person name="Ruiz-Herrera J."/>
            <person name="Ruiz-Vazquez R."/>
            <person name="Sanz C."/>
            <person name="Schackwitz W."/>
            <person name="Schmutz J."/>
            <person name="Shahriari M."/>
            <person name="Shelest E."/>
            <person name="Silva-Franco F."/>
            <person name="Soanes D."/>
            <person name="Syed K."/>
            <person name="Tagua V.G."/>
            <person name="Talbot N.J."/>
            <person name="Thon M."/>
            <person name="De Vries R.P."/>
            <person name="Wiebenga A."/>
            <person name="Yadav J.S."/>
            <person name="Braun E.L."/>
            <person name="Baker S."/>
            <person name="Garre V."/>
            <person name="Horwitz B."/>
            <person name="Torres-Martinez S."/>
            <person name="Idnurm A."/>
            <person name="Herrera-Estrella A."/>
            <person name="Gabaldon T."/>
            <person name="Grigoriev I.V."/>
        </authorList>
    </citation>
    <scope>NUCLEOTIDE SEQUENCE [LARGE SCALE GENOMIC DNA]</scope>
    <source>
        <strain evidence="1 2">CBS 277.49</strain>
    </source>
</reference>
<dbReference type="VEuPathDB" id="FungiDB:MUCCIDRAFT_114894"/>
<name>A0A168HDA1_MUCCL</name>